<dbReference type="RefSeq" id="WP_244722676.1">
    <property type="nucleotide sequence ID" value="NZ_CP095049.1"/>
</dbReference>
<dbReference type="Proteomes" id="UP000831785">
    <property type="component" value="Chromosome"/>
</dbReference>
<keyword evidence="1" id="KW-1133">Transmembrane helix</keyword>
<evidence type="ECO:0000256" key="1">
    <source>
        <dbReference type="SAM" id="Phobius"/>
    </source>
</evidence>
<feature type="transmembrane region" description="Helical" evidence="1">
    <location>
        <begin position="6"/>
        <end position="23"/>
    </location>
</feature>
<feature type="transmembrane region" description="Helical" evidence="1">
    <location>
        <begin position="182"/>
        <end position="199"/>
    </location>
</feature>
<dbReference type="EMBL" id="CP095049">
    <property type="protein sequence ID" value="UOQ54933.1"/>
    <property type="molecule type" value="Genomic_DNA"/>
</dbReference>
<feature type="transmembrane region" description="Helical" evidence="1">
    <location>
        <begin position="122"/>
        <end position="144"/>
    </location>
</feature>
<gene>
    <name evidence="2" type="ORF">MUN80_09285</name>
</gene>
<feature type="transmembrane region" description="Helical" evidence="1">
    <location>
        <begin position="92"/>
        <end position="110"/>
    </location>
</feature>
<keyword evidence="1" id="KW-0472">Membrane</keyword>
<sequence length="346" mass="37023">MSLTGFWKSFWPVYLVALALLWGNSYRMLVNHSASYTIDEHSYLQMAQGNFDVNVTHRYRVLLPLAAGSITRILAGPTDLTTNGAGPSPLKASFFVINTLVLAAAGLYLFRLARAHGAAAGPALIGMAAVITCGAAAYVTGFVLVDSAVVLMVVLLYYALTVRSGPLLLAVTVLAPVLKESFILFLPLVLLYGGFVPLWQRLLALLGAAALVAGLHAVVDALAPPTALGSVVNALKHGNNMLSNLRWLFSARGLFICSGVYGLFNLVLLAGFWGGKQARQQWLAQLRLPLAGFVLAIVLVHMLLSGEMSRMLLLAAPVVSTAVALIIDRHPLFTELRRLLPTPLAN</sequence>
<feature type="transmembrane region" description="Helical" evidence="1">
    <location>
        <begin position="253"/>
        <end position="274"/>
    </location>
</feature>
<keyword evidence="3" id="KW-1185">Reference proteome</keyword>
<reference evidence="2 3" key="1">
    <citation type="submission" date="2022-04" db="EMBL/GenBank/DDBJ databases">
        <title>Hymenobacter sp. isolated from the air.</title>
        <authorList>
            <person name="Won M."/>
            <person name="Lee C.-M."/>
            <person name="Woen H.-Y."/>
            <person name="Kwon S.-W."/>
        </authorList>
    </citation>
    <scope>NUCLEOTIDE SEQUENCE [LARGE SCALE GENOMIC DNA]</scope>
    <source>
        <strain evidence="3">5116 S-27</strain>
    </source>
</reference>
<evidence type="ECO:0008006" key="4">
    <source>
        <dbReference type="Google" id="ProtNLM"/>
    </source>
</evidence>
<accession>A0ABY4FG04</accession>
<feature type="transmembrane region" description="Helical" evidence="1">
    <location>
        <begin position="205"/>
        <end position="232"/>
    </location>
</feature>
<organism evidence="2 3">
    <name type="scientific">Hymenobacter cellulosivorans</name>
    <dbReference type="NCBI Taxonomy" id="2932249"/>
    <lineage>
        <taxon>Bacteria</taxon>
        <taxon>Pseudomonadati</taxon>
        <taxon>Bacteroidota</taxon>
        <taxon>Cytophagia</taxon>
        <taxon>Cytophagales</taxon>
        <taxon>Hymenobacteraceae</taxon>
        <taxon>Hymenobacter</taxon>
    </lineage>
</organism>
<protein>
    <recommendedName>
        <fullName evidence="4">Glycosyltransferase RgtA/B/C/D-like domain-containing protein</fullName>
    </recommendedName>
</protein>
<name>A0ABY4FG04_9BACT</name>
<keyword evidence="1" id="KW-0812">Transmembrane</keyword>
<feature type="transmembrane region" description="Helical" evidence="1">
    <location>
        <begin position="286"/>
        <end position="304"/>
    </location>
</feature>
<evidence type="ECO:0000313" key="3">
    <source>
        <dbReference type="Proteomes" id="UP000831785"/>
    </source>
</evidence>
<proteinExistence type="predicted"/>
<evidence type="ECO:0000313" key="2">
    <source>
        <dbReference type="EMBL" id="UOQ54933.1"/>
    </source>
</evidence>
<feature type="transmembrane region" description="Helical" evidence="1">
    <location>
        <begin position="150"/>
        <end position="175"/>
    </location>
</feature>